<name>A0ABZ0ILG4_9BACT</name>
<dbReference type="InterPro" id="IPR025588">
    <property type="entry name" value="YcxB-like_C"/>
</dbReference>
<sequence>MIVKTKKYQLPKNTYIKIALWSVLKQQWWVSLIYVGLNLPVFFLPSWWWFIGSTIALVLYILFWLIQFAGATQMEQFKILFDKLGYEIDSRQILIKINTKQGMPMKWENISRAQVKKDAFTLFVNKAQIIHLPFKVFNTENEVKFVETILKRKGLVK</sequence>
<keyword evidence="1" id="KW-1133">Transmembrane helix</keyword>
<keyword evidence="1" id="KW-0472">Membrane</keyword>
<evidence type="ECO:0000256" key="1">
    <source>
        <dbReference type="SAM" id="Phobius"/>
    </source>
</evidence>
<keyword evidence="4" id="KW-1185">Reference proteome</keyword>
<dbReference type="EMBL" id="CP136051">
    <property type="protein sequence ID" value="WOK05863.1"/>
    <property type="molecule type" value="Genomic_DNA"/>
</dbReference>
<evidence type="ECO:0000313" key="3">
    <source>
        <dbReference type="EMBL" id="WOK05863.1"/>
    </source>
</evidence>
<organism evidence="3 4">
    <name type="scientific">Imperialibacter roseus</name>
    <dbReference type="NCBI Taxonomy" id="1324217"/>
    <lineage>
        <taxon>Bacteria</taxon>
        <taxon>Pseudomonadati</taxon>
        <taxon>Bacteroidota</taxon>
        <taxon>Cytophagia</taxon>
        <taxon>Cytophagales</taxon>
        <taxon>Flammeovirgaceae</taxon>
        <taxon>Imperialibacter</taxon>
    </lineage>
</organism>
<accession>A0ABZ0ILG4</accession>
<keyword evidence="1" id="KW-0812">Transmembrane</keyword>
<proteinExistence type="predicted"/>
<evidence type="ECO:0000313" key="4">
    <source>
        <dbReference type="Proteomes" id="UP001302349"/>
    </source>
</evidence>
<dbReference type="Pfam" id="PF14317">
    <property type="entry name" value="YcxB"/>
    <property type="match status" value="1"/>
</dbReference>
<feature type="transmembrane region" description="Helical" evidence="1">
    <location>
        <begin position="14"/>
        <end position="35"/>
    </location>
</feature>
<protein>
    <submittedName>
        <fullName evidence="3">YcxB family protein</fullName>
    </submittedName>
</protein>
<gene>
    <name evidence="3" type="ORF">RT717_22570</name>
</gene>
<dbReference type="Proteomes" id="UP001302349">
    <property type="component" value="Chromosome"/>
</dbReference>
<evidence type="ECO:0000259" key="2">
    <source>
        <dbReference type="Pfam" id="PF14317"/>
    </source>
</evidence>
<reference evidence="3 4" key="1">
    <citation type="journal article" date="2023" name="Microbiol. Resour. Announc.">
        <title>Complete Genome Sequence of Imperialibacter roseus strain P4T.</title>
        <authorList>
            <person name="Tizabi D.R."/>
            <person name="Bachvaroff T."/>
            <person name="Hill R.T."/>
        </authorList>
    </citation>
    <scope>NUCLEOTIDE SEQUENCE [LARGE SCALE GENOMIC DNA]</scope>
    <source>
        <strain evidence="3 4">P4T</strain>
    </source>
</reference>
<dbReference type="RefSeq" id="WP_317488612.1">
    <property type="nucleotide sequence ID" value="NZ_CP136051.1"/>
</dbReference>
<feature type="domain" description="YcxB-like C-terminal" evidence="2">
    <location>
        <begin position="89"/>
        <end position="148"/>
    </location>
</feature>
<feature type="transmembrane region" description="Helical" evidence="1">
    <location>
        <begin position="47"/>
        <end position="66"/>
    </location>
</feature>